<name>A0ABV9Q5B0_9BACL</name>
<evidence type="ECO:0000313" key="1">
    <source>
        <dbReference type="EMBL" id="MFC4769311.1"/>
    </source>
</evidence>
<organism evidence="1 2">
    <name type="scientific">Effusibacillus consociatus</name>
    <dbReference type="NCBI Taxonomy" id="1117041"/>
    <lineage>
        <taxon>Bacteria</taxon>
        <taxon>Bacillati</taxon>
        <taxon>Bacillota</taxon>
        <taxon>Bacilli</taxon>
        <taxon>Bacillales</taxon>
        <taxon>Alicyclobacillaceae</taxon>
        <taxon>Effusibacillus</taxon>
    </lineage>
</organism>
<gene>
    <name evidence="1" type="ORF">ACFO8Q_18435</name>
</gene>
<proteinExistence type="predicted"/>
<dbReference type="Proteomes" id="UP001596002">
    <property type="component" value="Unassembled WGS sequence"/>
</dbReference>
<keyword evidence="2" id="KW-1185">Reference proteome</keyword>
<sequence>MVTVQRVIESQGIPTVLITLDTEQSGLMRPPRAIHPEGFEFGHSTGKPFDKETQTAVVKAALEQLEIKQEPGQIHTKQFPSY</sequence>
<protein>
    <submittedName>
        <fullName evidence="1">Uncharacterized protein</fullName>
    </submittedName>
</protein>
<dbReference type="EMBL" id="JBHSHC010000125">
    <property type="protein sequence ID" value="MFC4769311.1"/>
    <property type="molecule type" value="Genomic_DNA"/>
</dbReference>
<reference evidence="2" key="1">
    <citation type="journal article" date="2019" name="Int. J. Syst. Evol. Microbiol.">
        <title>The Global Catalogue of Microorganisms (GCM) 10K type strain sequencing project: providing services to taxonomists for standard genome sequencing and annotation.</title>
        <authorList>
            <consortium name="The Broad Institute Genomics Platform"/>
            <consortium name="The Broad Institute Genome Sequencing Center for Infectious Disease"/>
            <person name="Wu L."/>
            <person name="Ma J."/>
        </authorList>
    </citation>
    <scope>NUCLEOTIDE SEQUENCE [LARGE SCALE GENOMIC DNA]</scope>
    <source>
        <strain evidence="2">WYCCWR 12678</strain>
    </source>
</reference>
<comment type="caution">
    <text evidence="1">The sequence shown here is derived from an EMBL/GenBank/DDBJ whole genome shotgun (WGS) entry which is preliminary data.</text>
</comment>
<accession>A0ABV9Q5B0</accession>
<evidence type="ECO:0000313" key="2">
    <source>
        <dbReference type="Proteomes" id="UP001596002"/>
    </source>
</evidence>